<reference evidence="2" key="1">
    <citation type="journal article" date="2020" name="Cell">
        <title>Large-Scale Comparative Analyses of Tick Genomes Elucidate Their Genetic Diversity and Vector Capacities.</title>
        <authorList>
            <consortium name="Tick Genome and Microbiome Consortium (TIGMIC)"/>
            <person name="Jia N."/>
            <person name="Wang J."/>
            <person name="Shi W."/>
            <person name="Du L."/>
            <person name="Sun Y."/>
            <person name="Zhan W."/>
            <person name="Jiang J.F."/>
            <person name="Wang Q."/>
            <person name="Zhang B."/>
            <person name="Ji P."/>
            <person name="Bell-Sakyi L."/>
            <person name="Cui X.M."/>
            <person name="Yuan T.T."/>
            <person name="Jiang B.G."/>
            <person name="Yang W.F."/>
            <person name="Lam T.T."/>
            <person name="Chang Q.C."/>
            <person name="Ding S.J."/>
            <person name="Wang X.J."/>
            <person name="Zhu J.G."/>
            <person name="Ruan X.D."/>
            <person name="Zhao L."/>
            <person name="Wei J.T."/>
            <person name="Ye R.Z."/>
            <person name="Que T.C."/>
            <person name="Du C.H."/>
            <person name="Zhou Y.H."/>
            <person name="Cheng J.X."/>
            <person name="Dai P.F."/>
            <person name="Guo W.B."/>
            <person name="Han X.H."/>
            <person name="Huang E.J."/>
            <person name="Li L.F."/>
            <person name="Wei W."/>
            <person name="Gao Y.C."/>
            <person name="Liu J.Z."/>
            <person name="Shao H.Z."/>
            <person name="Wang X."/>
            <person name="Wang C.C."/>
            <person name="Yang T.C."/>
            <person name="Huo Q.B."/>
            <person name="Li W."/>
            <person name="Chen H.Y."/>
            <person name="Chen S.E."/>
            <person name="Zhou L.G."/>
            <person name="Ni X.B."/>
            <person name="Tian J.H."/>
            <person name="Sheng Y."/>
            <person name="Liu T."/>
            <person name="Pan Y.S."/>
            <person name="Xia L.Y."/>
            <person name="Li J."/>
            <person name="Zhao F."/>
            <person name="Cao W.C."/>
        </authorList>
    </citation>
    <scope>NUCLEOTIDE SEQUENCE</scope>
    <source>
        <strain evidence="2">Rmic-2018</strain>
    </source>
</reference>
<dbReference type="EMBL" id="JABSTU010000008">
    <property type="protein sequence ID" value="KAH8024094.1"/>
    <property type="molecule type" value="Genomic_DNA"/>
</dbReference>
<organism evidence="2 3">
    <name type="scientific">Rhipicephalus microplus</name>
    <name type="common">Cattle tick</name>
    <name type="synonym">Boophilus microplus</name>
    <dbReference type="NCBI Taxonomy" id="6941"/>
    <lineage>
        <taxon>Eukaryota</taxon>
        <taxon>Metazoa</taxon>
        <taxon>Ecdysozoa</taxon>
        <taxon>Arthropoda</taxon>
        <taxon>Chelicerata</taxon>
        <taxon>Arachnida</taxon>
        <taxon>Acari</taxon>
        <taxon>Parasitiformes</taxon>
        <taxon>Ixodida</taxon>
        <taxon>Ixodoidea</taxon>
        <taxon>Ixodidae</taxon>
        <taxon>Rhipicephalinae</taxon>
        <taxon>Rhipicephalus</taxon>
        <taxon>Boophilus</taxon>
    </lineage>
</organism>
<evidence type="ECO:0000256" key="1">
    <source>
        <dbReference type="SAM" id="MobiDB-lite"/>
    </source>
</evidence>
<evidence type="ECO:0000313" key="2">
    <source>
        <dbReference type="EMBL" id="KAH8024094.1"/>
    </source>
</evidence>
<feature type="region of interest" description="Disordered" evidence="1">
    <location>
        <begin position="90"/>
        <end position="213"/>
    </location>
</feature>
<protein>
    <submittedName>
        <fullName evidence="2">Uncharacterized protein</fullName>
    </submittedName>
</protein>
<evidence type="ECO:0000313" key="3">
    <source>
        <dbReference type="Proteomes" id="UP000821866"/>
    </source>
</evidence>
<gene>
    <name evidence="2" type="ORF">HPB51_021715</name>
</gene>
<sequence>MFPFIKIEVHYCRVHPCDWRRDDTEHVVRTVKDTQVVRFKNCKRSRSPQDAVFLRLHAVQVGEYKIFALRPWKSAVLHEVRYFARHRRHKFSPDGESDVGSMNSQGTPLSKKQPGGGGSHVAIPPDALYTPTSKSNGSSKDSTQYENGKSGSQNGRPEPPPRASDGSIVYASLDLPAAPTQNGNRPAPERTEYAELQFQANGAQQPTSEHASL</sequence>
<feature type="compositionally biased region" description="Polar residues" evidence="1">
    <location>
        <begin position="198"/>
        <end position="213"/>
    </location>
</feature>
<feature type="compositionally biased region" description="Polar residues" evidence="1">
    <location>
        <begin position="100"/>
        <end position="110"/>
    </location>
</feature>
<dbReference type="AlphaFoldDB" id="A0A9J6DQ75"/>
<proteinExistence type="predicted"/>
<reference evidence="2" key="2">
    <citation type="submission" date="2021-09" db="EMBL/GenBank/DDBJ databases">
        <authorList>
            <person name="Jia N."/>
            <person name="Wang J."/>
            <person name="Shi W."/>
            <person name="Du L."/>
            <person name="Sun Y."/>
            <person name="Zhan W."/>
            <person name="Jiang J."/>
            <person name="Wang Q."/>
            <person name="Zhang B."/>
            <person name="Ji P."/>
            <person name="Sakyi L.B."/>
            <person name="Cui X."/>
            <person name="Yuan T."/>
            <person name="Jiang B."/>
            <person name="Yang W."/>
            <person name="Lam T.T.-Y."/>
            <person name="Chang Q."/>
            <person name="Ding S."/>
            <person name="Wang X."/>
            <person name="Zhu J."/>
            <person name="Ruan X."/>
            <person name="Zhao L."/>
            <person name="Wei J."/>
            <person name="Que T."/>
            <person name="Du C."/>
            <person name="Cheng J."/>
            <person name="Dai P."/>
            <person name="Han X."/>
            <person name="Huang E."/>
            <person name="Gao Y."/>
            <person name="Liu J."/>
            <person name="Shao H."/>
            <person name="Ye R."/>
            <person name="Li L."/>
            <person name="Wei W."/>
            <person name="Wang X."/>
            <person name="Wang C."/>
            <person name="Huo Q."/>
            <person name="Li W."/>
            <person name="Guo W."/>
            <person name="Chen H."/>
            <person name="Chen S."/>
            <person name="Zhou L."/>
            <person name="Zhou L."/>
            <person name="Ni X."/>
            <person name="Tian J."/>
            <person name="Zhou Y."/>
            <person name="Sheng Y."/>
            <person name="Liu T."/>
            <person name="Pan Y."/>
            <person name="Xia L."/>
            <person name="Li J."/>
            <person name="Zhao F."/>
            <person name="Cao W."/>
        </authorList>
    </citation>
    <scope>NUCLEOTIDE SEQUENCE</scope>
    <source>
        <strain evidence="2">Rmic-2018</strain>
        <tissue evidence="2">Larvae</tissue>
    </source>
</reference>
<name>A0A9J6DQ75_RHIMP</name>
<dbReference type="VEuPathDB" id="VectorBase:LOC119171892"/>
<keyword evidence="3" id="KW-1185">Reference proteome</keyword>
<dbReference type="Proteomes" id="UP000821866">
    <property type="component" value="Chromosome 6"/>
</dbReference>
<comment type="caution">
    <text evidence="2">The sequence shown here is derived from an EMBL/GenBank/DDBJ whole genome shotgun (WGS) entry which is preliminary data.</text>
</comment>
<accession>A0A9J6DQ75</accession>
<feature type="compositionally biased region" description="Polar residues" evidence="1">
    <location>
        <begin position="130"/>
        <end position="155"/>
    </location>
</feature>